<accession>A0A7J4KSL5</accession>
<evidence type="ECO:0000313" key="3">
    <source>
        <dbReference type="Proteomes" id="UP000527315"/>
    </source>
</evidence>
<dbReference type="EMBL" id="DUFJ01000035">
    <property type="protein sequence ID" value="HIH32882.1"/>
    <property type="molecule type" value="Genomic_DNA"/>
</dbReference>
<comment type="caution">
    <text evidence="2">The sequence shown here is derived from an EMBL/GenBank/DDBJ whole genome shotgun (WGS) entry which is preliminary data.</text>
</comment>
<feature type="region of interest" description="Disordered" evidence="1">
    <location>
        <begin position="42"/>
        <end position="118"/>
    </location>
</feature>
<dbReference type="Proteomes" id="UP000527315">
    <property type="component" value="Unassembled WGS sequence"/>
</dbReference>
<gene>
    <name evidence="2" type="ORF">HA227_01385</name>
</gene>
<evidence type="ECO:0000256" key="1">
    <source>
        <dbReference type="SAM" id="MobiDB-lite"/>
    </source>
</evidence>
<reference evidence="3" key="1">
    <citation type="journal article" date="2020" name="bioRxiv">
        <title>A rank-normalized archaeal taxonomy based on genome phylogeny resolves widespread incomplete and uneven classifications.</title>
        <authorList>
            <person name="Rinke C."/>
            <person name="Chuvochina M."/>
            <person name="Mussig A.J."/>
            <person name="Chaumeil P.-A."/>
            <person name="Waite D.W."/>
            <person name="Whitman W.B."/>
            <person name="Parks D.H."/>
            <person name="Hugenholtz P."/>
        </authorList>
    </citation>
    <scope>NUCLEOTIDE SEQUENCE [LARGE SCALE GENOMIC DNA]</scope>
</reference>
<sequence length="118" mass="13973">MKNTEKLLLRHKGFKGSLRGKREGGLELALVMYRKALIREKPLKKHAEKAEKHSKNPKIKPLQNQLFNQKRQPKTLIFRRTEKRRKFRRSKNVKKSNYSKLSARKNKAQRDNLLGQPS</sequence>
<evidence type="ECO:0000313" key="2">
    <source>
        <dbReference type="EMBL" id="HIH32882.1"/>
    </source>
</evidence>
<dbReference type="AlphaFoldDB" id="A0A7J4KSL5"/>
<proteinExistence type="predicted"/>
<organism evidence="2 3">
    <name type="scientific">Candidatus Iainarchaeum sp</name>
    <dbReference type="NCBI Taxonomy" id="3101447"/>
    <lineage>
        <taxon>Archaea</taxon>
        <taxon>Candidatus Iainarchaeota</taxon>
        <taxon>Candidatus Iainarchaeia</taxon>
        <taxon>Candidatus Iainarchaeales</taxon>
        <taxon>Candidatus Iainarchaeaceae</taxon>
        <taxon>Candidatus Iainarchaeum</taxon>
    </lineage>
</organism>
<name>A0A7J4KSL5_9ARCH</name>
<protein>
    <submittedName>
        <fullName evidence="2">Uncharacterized protein</fullName>
    </submittedName>
</protein>
<feature type="compositionally biased region" description="Basic residues" evidence="1">
    <location>
        <begin position="81"/>
        <end position="94"/>
    </location>
</feature>